<name>A0ABU3VXT8_9GAMM</name>
<accession>A0ABU3VXT8</accession>
<keyword evidence="2" id="KW-1185">Reference proteome</keyword>
<reference evidence="1 2" key="1">
    <citation type="submission" date="2023-10" db="EMBL/GenBank/DDBJ databases">
        <title>Characteristics and mechanism of a salt-tolerant marine origin heterotrophic nitrifying- aerobic denitrifying bacteria Marinobacter xestospongiae HN1.</title>
        <authorList>
            <person name="Qi R."/>
        </authorList>
    </citation>
    <scope>NUCLEOTIDE SEQUENCE [LARGE SCALE GENOMIC DNA]</scope>
    <source>
        <strain evidence="1 2">HN1</strain>
    </source>
</reference>
<proteinExistence type="predicted"/>
<gene>
    <name evidence="1" type="ORF">RYS15_10190</name>
</gene>
<organism evidence="1 2">
    <name type="scientific">Marinobacter xestospongiae</name>
    <dbReference type="NCBI Taxonomy" id="994319"/>
    <lineage>
        <taxon>Bacteria</taxon>
        <taxon>Pseudomonadati</taxon>
        <taxon>Pseudomonadota</taxon>
        <taxon>Gammaproteobacteria</taxon>
        <taxon>Pseudomonadales</taxon>
        <taxon>Marinobacteraceae</taxon>
        <taxon>Marinobacter</taxon>
    </lineage>
</organism>
<dbReference type="NCBIfam" id="NF045613">
    <property type="entry name" value="PA1571_fam"/>
    <property type="match status" value="1"/>
</dbReference>
<protein>
    <submittedName>
        <fullName evidence="1">Uncharacterized protein</fullName>
    </submittedName>
</protein>
<evidence type="ECO:0000313" key="2">
    <source>
        <dbReference type="Proteomes" id="UP001269819"/>
    </source>
</evidence>
<evidence type="ECO:0000313" key="1">
    <source>
        <dbReference type="EMBL" id="MDV2079059.1"/>
    </source>
</evidence>
<dbReference type="RefSeq" id="WP_316973698.1">
    <property type="nucleotide sequence ID" value="NZ_JAWIIJ010000006.1"/>
</dbReference>
<sequence length="60" mass="6834">MREGKTVIQQKQNPEPWMNGAALVLSDGREVPITDRMVQRALETLLQPAEATLHRPRKRA</sequence>
<dbReference type="EMBL" id="JAWIIJ010000006">
    <property type="protein sequence ID" value="MDV2079059.1"/>
    <property type="molecule type" value="Genomic_DNA"/>
</dbReference>
<dbReference type="InterPro" id="IPR054635">
    <property type="entry name" value="PA1571-like"/>
</dbReference>
<comment type="caution">
    <text evidence="1">The sequence shown here is derived from an EMBL/GenBank/DDBJ whole genome shotgun (WGS) entry which is preliminary data.</text>
</comment>
<dbReference type="Proteomes" id="UP001269819">
    <property type="component" value="Unassembled WGS sequence"/>
</dbReference>